<evidence type="ECO:0008006" key="3">
    <source>
        <dbReference type="Google" id="ProtNLM"/>
    </source>
</evidence>
<evidence type="ECO:0000313" key="2">
    <source>
        <dbReference type="Proteomes" id="UP001565243"/>
    </source>
</evidence>
<dbReference type="SUPFAM" id="SSF51126">
    <property type="entry name" value="Pectin lyase-like"/>
    <property type="match status" value="1"/>
</dbReference>
<gene>
    <name evidence="1" type="ORF">AB6T85_12185</name>
</gene>
<dbReference type="InterPro" id="IPR011050">
    <property type="entry name" value="Pectin_lyase_fold/virulence"/>
</dbReference>
<accession>A0ABV4E8C8</accession>
<organism evidence="1 2">
    <name type="scientific">Erwinia aeris</name>
    <dbReference type="NCBI Taxonomy" id="3239803"/>
    <lineage>
        <taxon>Bacteria</taxon>
        <taxon>Pseudomonadati</taxon>
        <taxon>Pseudomonadota</taxon>
        <taxon>Gammaproteobacteria</taxon>
        <taxon>Enterobacterales</taxon>
        <taxon>Erwiniaceae</taxon>
        <taxon>Erwinia</taxon>
    </lineage>
</organism>
<keyword evidence="2" id="KW-1185">Reference proteome</keyword>
<dbReference type="EMBL" id="JBGFFX010000006">
    <property type="protein sequence ID" value="MEY8771176.1"/>
    <property type="molecule type" value="Genomic_DNA"/>
</dbReference>
<comment type="caution">
    <text evidence="1">The sequence shown here is derived from an EMBL/GenBank/DDBJ whole genome shotgun (WGS) entry which is preliminary data.</text>
</comment>
<dbReference type="RefSeq" id="WP_369895685.1">
    <property type="nucleotide sequence ID" value="NZ_JBGFFX010000006.1"/>
</dbReference>
<protein>
    <recommendedName>
        <fullName evidence="3">Amylovoran biosynthesis protein AmsF</fullName>
    </recommendedName>
</protein>
<reference evidence="1 2" key="1">
    <citation type="submission" date="2024-07" db="EMBL/GenBank/DDBJ databases">
        <authorList>
            <person name="Hebao G."/>
        </authorList>
    </citation>
    <scope>NUCLEOTIDE SEQUENCE [LARGE SCALE GENOMIC DNA]</scope>
    <source>
        <strain evidence="1 2">ACCC 02193</strain>
    </source>
</reference>
<dbReference type="Gene3D" id="2.160.20.10">
    <property type="entry name" value="Single-stranded right-handed beta-helix, Pectin lyase-like"/>
    <property type="match status" value="1"/>
</dbReference>
<sequence>MLNSIEELRAHEPAAHGELAIVLSYSAGTGYGGGIFISDFNDKTAPEDGGMTVVTPRNMRWKRYITDNAGVTVVDFGAIPDGKTDCLEAVTRMWHWSRIMDRQNNVRTHENVGIRFPAGNFFISKFDFSGQEVNRFRLSGAHVNFGYFPNTRLFSDQKDGEYMFTVNARWTYISGIIVNGQDNTKTKGFFKNIIPGGQYLRVTGVHFQDLGGRALDLLDTLDCKIDQWYATRCAGSVIYGRWSDRAAGSWDHLTAIELSNFNIQYGVKSEMIDLPRATQCVLHNGWIEHTEFPGDLSNGQWKVNALNLEGNKNPLKCHHTRLISTMLNVHNGEGLDLSDSGERWLPVYEEGQIFLENHGARIEGSLNYEYITSQERMDNRQDRETWFKVGEIEMPEWTTQMQMRIIGSSQFNAMPETQIDFTSRTPEGEAIISIQNVNGSFNASWAVEGSCPVTRVRVRSLGSSRGEIFVKLAKYTGFCIALITTNCHDRFSRGVHFRFIKSYTQVSAAEAAVLDAEPVTAFLQHWEGTDRVGYGYNNNNDLIMRGRVVSTASVGTARECLRVRVNGLDYAIELKPINS</sequence>
<evidence type="ECO:0000313" key="1">
    <source>
        <dbReference type="EMBL" id="MEY8771176.1"/>
    </source>
</evidence>
<name>A0ABV4E8C8_9GAMM</name>
<dbReference type="InterPro" id="IPR012334">
    <property type="entry name" value="Pectin_lyas_fold"/>
</dbReference>
<proteinExistence type="predicted"/>
<dbReference type="Proteomes" id="UP001565243">
    <property type="component" value="Unassembled WGS sequence"/>
</dbReference>